<dbReference type="Proteomes" id="UP001519296">
    <property type="component" value="Unassembled WGS sequence"/>
</dbReference>
<keyword evidence="3" id="KW-0131">Cell cycle</keyword>
<gene>
    <name evidence="3" type="ORF">C4K46_01625</name>
</gene>
<dbReference type="RefSeq" id="WP_209626686.1">
    <property type="nucleotide sequence ID" value="NZ_PRDG01000001.1"/>
</dbReference>
<keyword evidence="4" id="KW-1185">Reference proteome</keyword>
<dbReference type="EMBL" id="PRDG01000001">
    <property type="protein sequence ID" value="MBP2622635.1"/>
    <property type="molecule type" value="Genomic_DNA"/>
</dbReference>
<dbReference type="PANTHER" id="PTHR33988:SF3">
    <property type="entry name" value="ENDORIBONUCLEASE TOXIN CHPB-RELATED"/>
    <property type="match status" value="1"/>
</dbReference>
<dbReference type="InterPro" id="IPR011067">
    <property type="entry name" value="Plasmid_toxin/cell-grow_inhib"/>
</dbReference>
<keyword evidence="3" id="KW-0132">Cell division</keyword>
<protein>
    <submittedName>
        <fullName evidence="3">Cell division protein</fullName>
    </submittedName>
</protein>
<dbReference type="InterPro" id="IPR003477">
    <property type="entry name" value="PemK-like"/>
</dbReference>
<dbReference type="Gene3D" id="2.30.30.110">
    <property type="match status" value="1"/>
</dbReference>
<dbReference type="GO" id="GO:0051301">
    <property type="term" value="P:cell division"/>
    <property type="evidence" value="ECO:0007669"/>
    <property type="project" value="UniProtKB-KW"/>
</dbReference>
<evidence type="ECO:0000313" key="3">
    <source>
        <dbReference type="EMBL" id="MBP2622635.1"/>
    </source>
</evidence>
<evidence type="ECO:0000256" key="2">
    <source>
        <dbReference type="ARBA" id="ARBA00022649"/>
    </source>
</evidence>
<dbReference type="PANTHER" id="PTHR33988">
    <property type="entry name" value="ENDORIBONUCLEASE MAZF-RELATED"/>
    <property type="match status" value="1"/>
</dbReference>
<evidence type="ECO:0000256" key="1">
    <source>
        <dbReference type="ARBA" id="ARBA00007521"/>
    </source>
</evidence>
<sequence>MSSKYVPQKQDIIWLDFDPAVGREIQKRRPALVISNDNYNKQTGLIAVCPITRGQIKLRKQNLLIDIVSDKVDGAVNPLQVYTFDYKARKATKITELDDESFIEVMQLVRYIF</sequence>
<dbReference type="SUPFAM" id="SSF50118">
    <property type="entry name" value="Cell growth inhibitor/plasmid maintenance toxic component"/>
    <property type="match status" value="1"/>
</dbReference>
<comment type="caution">
    <text evidence="3">The sequence shown here is derived from an EMBL/GenBank/DDBJ whole genome shotgun (WGS) entry which is preliminary data.</text>
</comment>
<dbReference type="Pfam" id="PF02452">
    <property type="entry name" value="PemK_toxin"/>
    <property type="match status" value="1"/>
</dbReference>
<comment type="similarity">
    <text evidence="1">Belongs to the PemK/MazF family.</text>
</comment>
<reference evidence="3 4" key="1">
    <citation type="submission" date="2018-02" db="EMBL/GenBank/DDBJ databases">
        <title>Draft genome sequence of Streptococcus oricebi CCUG 70868T type strain.</title>
        <authorList>
            <person name="Mendez V."/>
            <person name="Salva-Serra F."/>
            <person name="Jaen-Luchoro D."/>
            <person name="Gonzales-Siles L."/>
            <person name="Karlsson R."/>
            <person name="Engstrom-Jakobsson H."/>
            <person name="Busquets A."/>
            <person name="Gomila M."/>
            <person name="Pineiro-Iglesias B."/>
            <person name="Bennasar-Figueras A."/>
            <person name="Seeger M."/>
            <person name="Moore E."/>
        </authorList>
    </citation>
    <scope>NUCLEOTIDE SEQUENCE [LARGE SCALE GENOMIC DNA]</scope>
    <source>
        <strain evidence="3 4">CCUG 70868</strain>
    </source>
</reference>
<name>A0ABS5B1D2_9STRE</name>
<organism evidence="3 4">
    <name type="scientific">Streptococcus oricebi</name>
    <dbReference type="NCBI Taxonomy" id="1547447"/>
    <lineage>
        <taxon>Bacteria</taxon>
        <taxon>Bacillati</taxon>
        <taxon>Bacillota</taxon>
        <taxon>Bacilli</taxon>
        <taxon>Lactobacillales</taxon>
        <taxon>Streptococcaceae</taxon>
        <taxon>Streptococcus</taxon>
    </lineage>
</organism>
<proteinExistence type="inferred from homology"/>
<keyword evidence="2" id="KW-1277">Toxin-antitoxin system</keyword>
<evidence type="ECO:0000313" key="4">
    <source>
        <dbReference type="Proteomes" id="UP001519296"/>
    </source>
</evidence>
<accession>A0ABS5B1D2</accession>